<dbReference type="Pfam" id="PF01381">
    <property type="entry name" value="HTH_3"/>
    <property type="match status" value="1"/>
</dbReference>
<protein>
    <recommendedName>
        <fullName evidence="1">HTH cro/C1-type domain-containing protein</fullName>
    </recommendedName>
</protein>
<dbReference type="SUPFAM" id="SSF47413">
    <property type="entry name" value="lambda repressor-like DNA-binding domains"/>
    <property type="match status" value="1"/>
</dbReference>
<dbReference type="PANTHER" id="PTHR35010">
    <property type="entry name" value="BLL4672 PROTEIN-RELATED"/>
    <property type="match status" value="1"/>
</dbReference>
<dbReference type="PROSITE" id="PS50943">
    <property type="entry name" value="HTH_CROC1"/>
    <property type="match status" value="1"/>
</dbReference>
<dbReference type="InterPro" id="IPR010982">
    <property type="entry name" value="Lambda_DNA-bd_dom_sf"/>
</dbReference>
<feature type="domain" description="HTH cro/C1-type" evidence="1">
    <location>
        <begin position="7"/>
        <end position="61"/>
    </location>
</feature>
<dbReference type="CDD" id="cd00093">
    <property type="entry name" value="HTH_XRE"/>
    <property type="match status" value="1"/>
</dbReference>
<name>A0A2S7K895_9PROT</name>
<dbReference type="Gene3D" id="1.10.260.40">
    <property type="entry name" value="lambda repressor-like DNA-binding domains"/>
    <property type="match status" value="1"/>
</dbReference>
<sequence>MTLGGLLRHWRAVAQMSQLDLALELGASARHLSFLESDKARPSETMLHAISEVLDVPLSERNTLRLAASFRPRPDAGPSRPEDRGRIRQVIDQVKRAHQDVPLLVKDQIWDIIDANEAARMLLSQATGRDLLAGDSYVNVLELIFTPGILRERLTNWEDVADATVCHVHHEIGMAMDNPAFQAVLDRVALMPGFPERWANPRKGDIYSTRYIFDFGGGRRSFDSILISLGAPYEAVLNGIRFDTFHAVSV</sequence>
<dbReference type="PANTHER" id="PTHR35010:SF4">
    <property type="entry name" value="BLL5781 PROTEIN"/>
    <property type="match status" value="1"/>
</dbReference>
<dbReference type="SMART" id="SM00530">
    <property type="entry name" value="HTH_XRE"/>
    <property type="match status" value="1"/>
</dbReference>
<dbReference type="Gene3D" id="3.30.450.180">
    <property type="match status" value="1"/>
</dbReference>
<dbReference type="Proteomes" id="UP000239504">
    <property type="component" value="Unassembled WGS sequence"/>
</dbReference>
<evidence type="ECO:0000313" key="2">
    <source>
        <dbReference type="EMBL" id="PQA88716.1"/>
    </source>
</evidence>
<dbReference type="Pfam" id="PF17765">
    <property type="entry name" value="MLTR_LBD"/>
    <property type="match status" value="1"/>
</dbReference>
<dbReference type="GO" id="GO:0003677">
    <property type="term" value="F:DNA binding"/>
    <property type="evidence" value="ECO:0007669"/>
    <property type="project" value="InterPro"/>
</dbReference>
<comment type="caution">
    <text evidence="2">The sequence shown here is derived from an EMBL/GenBank/DDBJ whole genome shotgun (WGS) entry which is preliminary data.</text>
</comment>
<dbReference type="InterPro" id="IPR041413">
    <property type="entry name" value="MLTR_LBD"/>
</dbReference>
<reference evidence="2 3" key="1">
    <citation type="submission" date="2017-12" db="EMBL/GenBank/DDBJ databases">
        <authorList>
            <person name="Hurst M.R.H."/>
        </authorList>
    </citation>
    <scope>NUCLEOTIDE SEQUENCE [LARGE SCALE GENOMIC DNA]</scope>
    <source>
        <strain evidence="2 3">SY-3-19</strain>
    </source>
</reference>
<dbReference type="EMBL" id="PJCH01000005">
    <property type="protein sequence ID" value="PQA88716.1"/>
    <property type="molecule type" value="Genomic_DNA"/>
</dbReference>
<dbReference type="InterPro" id="IPR001387">
    <property type="entry name" value="Cro/C1-type_HTH"/>
</dbReference>
<proteinExistence type="predicted"/>
<keyword evidence="3" id="KW-1185">Reference proteome</keyword>
<dbReference type="AlphaFoldDB" id="A0A2S7K895"/>
<accession>A0A2S7K895</accession>
<organism evidence="2 3">
    <name type="scientific">Hyphococcus luteus</name>
    <dbReference type="NCBI Taxonomy" id="2058213"/>
    <lineage>
        <taxon>Bacteria</taxon>
        <taxon>Pseudomonadati</taxon>
        <taxon>Pseudomonadota</taxon>
        <taxon>Alphaproteobacteria</taxon>
        <taxon>Parvularculales</taxon>
        <taxon>Parvularculaceae</taxon>
        <taxon>Hyphococcus</taxon>
    </lineage>
</organism>
<gene>
    <name evidence="2" type="ORF">CW354_10625</name>
</gene>
<evidence type="ECO:0000259" key="1">
    <source>
        <dbReference type="PROSITE" id="PS50943"/>
    </source>
</evidence>
<evidence type="ECO:0000313" key="3">
    <source>
        <dbReference type="Proteomes" id="UP000239504"/>
    </source>
</evidence>